<sequence>MHRGYGSRDSYTRRDDYDSRGPPPPYDRERGYDRYDVKRDRAAPYDRPRGTNYHRDVPDEYPRYRDEPPRYRDEPPRYREGAPRYRDAPPRYRDEPPRYRDDPPRYRDEPEKYRDDPGRYRDEPARYRDEPPRYRDEPPRYREGNRYRDNNAGARSGPVRRYDDRPSNAETPKSKVFVGNLDGKVSEEDLTNAFSKFGPINKIDYRRNFAFVDFVKSRDAEVAMREMNERVLLGTKLKVVPHSERSKRSETNREPDFASQATVLNLDNSASWQDLKDFARQAGEVVYASVIIRDQKRYGLVEFTSPKTMKAAVEQLNGKKIAVNELQVIPMAVNDYLKDQAKHSNNADRTAADQQLDEREDDYEEKNESAYQDEQLDSVDYD</sequence>
<evidence type="ECO:0000256" key="5">
    <source>
        <dbReference type="ARBA" id="ARBA00023242"/>
    </source>
</evidence>
<dbReference type="InterPro" id="IPR000504">
    <property type="entry name" value="RRM_dom"/>
</dbReference>
<evidence type="ECO:0000256" key="3">
    <source>
        <dbReference type="ARBA" id="ARBA00022737"/>
    </source>
</evidence>
<dbReference type="GO" id="GO:0005634">
    <property type="term" value="C:nucleus"/>
    <property type="evidence" value="ECO:0007669"/>
    <property type="project" value="UniProtKB-SubCell"/>
</dbReference>
<evidence type="ECO:0000256" key="4">
    <source>
        <dbReference type="ARBA" id="ARBA00022884"/>
    </source>
</evidence>
<dbReference type="GO" id="GO:0005737">
    <property type="term" value="C:cytoplasm"/>
    <property type="evidence" value="ECO:0007669"/>
    <property type="project" value="TreeGrafter"/>
</dbReference>
<dbReference type="GO" id="GO:0003729">
    <property type="term" value="F:mRNA binding"/>
    <property type="evidence" value="ECO:0007669"/>
    <property type="project" value="TreeGrafter"/>
</dbReference>
<reference evidence="10" key="2">
    <citation type="submission" date="2007-08" db="EMBL/GenBank/DDBJ databases">
        <authorList>
            <person name="Nene V."/>
        </authorList>
    </citation>
    <scope>NUCLEOTIDE SEQUENCE</scope>
    <source>
        <strain evidence="10">T2Bo</strain>
    </source>
</reference>
<reference evidence="10 11" key="1">
    <citation type="journal article" date="2007" name="PLoS Pathog.">
        <title>Genome sequence of Babesia bovis and comparative analysis of apicomplexan hemoprotozoa.</title>
        <authorList>
            <person name="Brayton K.A."/>
            <person name="Lau A.O.T."/>
            <person name="Herndon D.R."/>
            <person name="Hannick L."/>
            <person name="Kappmeyer L.S."/>
            <person name="Berens S.J."/>
            <person name="Bidwell S.L."/>
            <person name="Brown W.C."/>
            <person name="Crabtree J."/>
            <person name="Fadrosh D."/>
            <person name="Feldblum T."/>
            <person name="Forberger H.A."/>
            <person name="Haas B.J."/>
            <person name="Howell J.M."/>
            <person name="Khouri H."/>
            <person name="Koo H."/>
            <person name="Mann D.J."/>
            <person name="Norimine J."/>
            <person name="Paulsen I.T."/>
            <person name="Radune D."/>
            <person name="Ren Q."/>
            <person name="Smith R.K. Jr."/>
            <person name="Suarez C.E."/>
            <person name="White O."/>
            <person name="Wortman J.R."/>
            <person name="Knowles D.P. Jr."/>
            <person name="McElwain T.F."/>
            <person name="Nene V.M."/>
        </authorList>
    </citation>
    <scope>NUCLEOTIDE SEQUENCE [LARGE SCALE GENOMIC DNA]</scope>
    <source>
        <strain evidence="10">T2Bo</strain>
    </source>
</reference>
<dbReference type="InterPro" id="IPR035979">
    <property type="entry name" value="RBD_domain_sf"/>
</dbReference>
<gene>
    <name evidence="9 10" type="ORF">BBOV_IV006680</name>
</gene>
<dbReference type="STRING" id="5865.A7AR55"/>
<dbReference type="SMART" id="SM00360">
    <property type="entry name" value="RRM"/>
    <property type="match status" value="2"/>
</dbReference>
<dbReference type="eggNOG" id="KOG0106">
    <property type="taxonomic scope" value="Eukaryota"/>
</dbReference>
<protein>
    <submittedName>
        <fullName evidence="10">RNA recognition motif containing protein</fullName>
    </submittedName>
</protein>
<dbReference type="SUPFAM" id="SSF54928">
    <property type="entry name" value="RNA-binding domain, RBD"/>
    <property type="match status" value="1"/>
</dbReference>
<keyword evidence="2" id="KW-0507">mRNA processing</keyword>
<name>A7AR55_BABBO</name>
<keyword evidence="4 6" id="KW-0694">RNA-binding</keyword>
<dbReference type="Pfam" id="PF00076">
    <property type="entry name" value="RRM_1"/>
    <property type="match status" value="2"/>
</dbReference>
<keyword evidence="3" id="KW-0677">Repeat</keyword>
<evidence type="ECO:0000256" key="6">
    <source>
        <dbReference type="PROSITE-ProRule" id="PRU00176"/>
    </source>
</evidence>
<dbReference type="PROSITE" id="PS50102">
    <property type="entry name" value="RRM"/>
    <property type="match status" value="2"/>
</dbReference>
<dbReference type="VEuPathDB" id="PiroplasmaDB:BBOV_IV006680"/>
<dbReference type="InterPro" id="IPR012677">
    <property type="entry name" value="Nucleotide-bd_a/b_plait_sf"/>
</dbReference>
<reference evidence="9" key="3">
    <citation type="journal article" date="2014" name="BMC Genomics">
        <title>The Babesia bovis gene and promoter model: an update from full-length EST analysis.</title>
        <authorList>
            <person name="Yamagishi J."/>
            <person name="Wakaguri H."/>
            <person name="Yokoyama N."/>
            <person name="Yamashita R."/>
            <person name="Suzuki Y."/>
            <person name="Xuan X."/>
            <person name="Igarashi I."/>
        </authorList>
    </citation>
    <scope>NUCLEOTIDE SEQUENCE</scope>
    <source>
        <strain evidence="9">Texas</strain>
    </source>
</reference>
<dbReference type="InterPro" id="IPR050374">
    <property type="entry name" value="RRT5_SRSF_SR"/>
</dbReference>
<proteinExistence type="evidence at transcript level"/>
<feature type="domain" description="RRM" evidence="8">
    <location>
        <begin position="259"/>
        <end position="328"/>
    </location>
</feature>
<reference evidence="11" key="4">
    <citation type="journal article" date="2020" name="Data Brief">
        <title>Transcriptome dataset of Babesia bovis life stages within vertebrate and invertebrate hosts.</title>
        <authorList>
            <person name="Ueti M.W."/>
            <person name="Johnson W.C."/>
            <person name="Kappmeyer L.S."/>
            <person name="Herndon D.R."/>
            <person name="Mousel M.R."/>
            <person name="Reif K.E."/>
            <person name="Taus N.S."/>
            <person name="Ifeonu O.O."/>
            <person name="Silva J.C."/>
            <person name="Suarez C.E."/>
            <person name="Brayton K.A."/>
        </authorList>
    </citation>
    <scope>NUCLEOTIDE SEQUENCE [LARGE SCALE GENOMIC DNA]</scope>
</reference>
<feature type="region of interest" description="Disordered" evidence="7">
    <location>
        <begin position="1"/>
        <end position="175"/>
    </location>
</feature>
<dbReference type="CDD" id="cd12339">
    <property type="entry name" value="RRM2_SRSF1_4_like"/>
    <property type="match status" value="1"/>
</dbReference>
<feature type="region of interest" description="Disordered" evidence="7">
    <location>
        <begin position="342"/>
        <end position="382"/>
    </location>
</feature>
<dbReference type="KEGG" id="bbo:BBOV_IV006680"/>
<keyword evidence="5" id="KW-0539">Nucleus</keyword>
<feature type="compositionally biased region" description="Basic and acidic residues" evidence="7">
    <location>
        <begin position="10"/>
        <end position="19"/>
    </location>
</feature>
<accession>A7AR55</accession>
<dbReference type="PANTHER" id="PTHR23003">
    <property type="entry name" value="RNA RECOGNITION MOTIF RRM DOMAIN CONTAINING PROTEIN"/>
    <property type="match status" value="1"/>
</dbReference>
<evidence type="ECO:0000256" key="2">
    <source>
        <dbReference type="ARBA" id="ARBA00022664"/>
    </source>
</evidence>
<dbReference type="CDD" id="cd00590">
    <property type="entry name" value="RRM_SF"/>
    <property type="match status" value="1"/>
</dbReference>
<dbReference type="OMA" id="PMAVNDY"/>
<organism evidence="10 11">
    <name type="scientific">Babesia bovis</name>
    <dbReference type="NCBI Taxonomy" id="5865"/>
    <lineage>
        <taxon>Eukaryota</taxon>
        <taxon>Sar</taxon>
        <taxon>Alveolata</taxon>
        <taxon>Apicomplexa</taxon>
        <taxon>Aconoidasida</taxon>
        <taxon>Piroplasmida</taxon>
        <taxon>Babesiidae</taxon>
        <taxon>Babesia</taxon>
    </lineage>
</organism>
<dbReference type="AlphaFoldDB" id="A7AR55"/>
<dbReference type="Proteomes" id="UP000002173">
    <property type="component" value="Unassembled WGS sequence"/>
</dbReference>
<evidence type="ECO:0000313" key="10">
    <source>
        <dbReference type="EMBL" id="EDO07024.1"/>
    </source>
</evidence>
<dbReference type="GeneID" id="5478826"/>
<dbReference type="PANTHER" id="PTHR23003:SF62">
    <property type="entry name" value="SERINE_ARGININE (SR)-TYPE SHUTTLING MRNA BINDING PROTEIN NPL3"/>
    <property type="match status" value="1"/>
</dbReference>
<evidence type="ECO:0000313" key="11">
    <source>
        <dbReference type="Proteomes" id="UP000002173"/>
    </source>
</evidence>
<evidence type="ECO:0000256" key="7">
    <source>
        <dbReference type="SAM" id="MobiDB-lite"/>
    </source>
</evidence>
<dbReference type="RefSeq" id="XP_001610592.1">
    <property type="nucleotide sequence ID" value="XM_001610542.1"/>
</dbReference>
<dbReference type="GO" id="GO:0006397">
    <property type="term" value="P:mRNA processing"/>
    <property type="evidence" value="ECO:0007669"/>
    <property type="project" value="UniProtKB-KW"/>
</dbReference>
<evidence type="ECO:0000259" key="8">
    <source>
        <dbReference type="PROSITE" id="PS50102"/>
    </source>
</evidence>
<dbReference type="EMBL" id="AAXT01000002">
    <property type="protein sequence ID" value="EDO07024.1"/>
    <property type="molecule type" value="Genomic_DNA"/>
</dbReference>
<comment type="subcellular location">
    <subcellularLocation>
        <location evidence="1">Nucleus</location>
    </subcellularLocation>
</comment>
<dbReference type="Gene3D" id="3.30.70.330">
    <property type="match status" value="2"/>
</dbReference>
<evidence type="ECO:0000313" key="9">
    <source>
        <dbReference type="EMBL" id="BAN64950.1"/>
    </source>
</evidence>
<feature type="domain" description="RRM" evidence="8">
    <location>
        <begin position="174"/>
        <end position="244"/>
    </location>
</feature>
<feature type="compositionally biased region" description="Basic and acidic residues" evidence="7">
    <location>
        <begin position="26"/>
        <end position="149"/>
    </location>
</feature>
<reference evidence="11" key="5">
    <citation type="journal article" date="2021" name="Int. J. Parasitol.">
        <title>Comparative analysis of gene expression between Babesia bovis blood stages and kinetes allowed by improved genome annotation.</title>
        <authorList>
            <person name="Ueti M.W."/>
            <person name="Johnson W.C."/>
            <person name="Kappmeyer L.S."/>
            <person name="Herndon D.R."/>
            <person name="Mousel M.R."/>
            <person name="Reif K.E."/>
            <person name="Taus N.S."/>
            <person name="Ifeonu O.O."/>
            <person name="Silva J.C."/>
            <person name="Suarez C.E."/>
            <person name="Brayton K.A."/>
        </authorList>
    </citation>
    <scope>NUCLEOTIDE SEQUENCE [LARGE SCALE GENOMIC DNA]</scope>
</reference>
<evidence type="ECO:0000256" key="1">
    <source>
        <dbReference type="ARBA" id="ARBA00004123"/>
    </source>
</evidence>
<keyword evidence="11" id="KW-1185">Reference proteome</keyword>
<dbReference type="EMBL" id="AK441156">
    <property type="protein sequence ID" value="BAN64950.1"/>
    <property type="molecule type" value="mRNA"/>
</dbReference>